<sequence length="148" mass="16273">MGVFEKAIIEGDEVLKYIPQRPPIVMVDKFFGVQENMSASGLLVKEDNIFCEDGVLQECGVIEHIAQSAAMRIGYIHISNGTEVPIGFIGSINRLTIDRLPRVGDDLYTEVEVEMEVFDITLLSAKVMLGDRLIAECQMKVATPGAAK</sequence>
<dbReference type="OrthoDB" id="2922403at2"/>
<accession>A0A4R2E533</accession>
<keyword evidence="2" id="KW-1185">Reference proteome</keyword>
<dbReference type="InterPro" id="IPR029069">
    <property type="entry name" value="HotDog_dom_sf"/>
</dbReference>
<dbReference type="SUPFAM" id="SSF54637">
    <property type="entry name" value="Thioesterase/thiol ester dehydrase-isomerase"/>
    <property type="match status" value="1"/>
</dbReference>
<proteinExistence type="predicted"/>
<dbReference type="InterPro" id="IPR016776">
    <property type="entry name" value="ApeP-like_dehydratase"/>
</dbReference>
<reference evidence="1 2" key="1">
    <citation type="submission" date="2019-03" db="EMBL/GenBank/DDBJ databases">
        <title>Genomic Encyclopedia of Archaeal and Bacterial Type Strains, Phase II (KMG-II): from individual species to whole genera.</title>
        <authorList>
            <person name="Goeker M."/>
        </authorList>
    </citation>
    <scope>NUCLEOTIDE SEQUENCE [LARGE SCALE GENOMIC DNA]</scope>
    <source>
        <strain evidence="1 2">RL-C</strain>
    </source>
</reference>
<protein>
    <submittedName>
        <fullName evidence="1">3-hydroxymyristoyl/3-hydroxydecanoyl-(Acyl carrier protein) dehydratase</fullName>
    </submittedName>
</protein>
<name>A0A4R2E533_9BACT</name>
<dbReference type="Gene3D" id="3.10.129.10">
    <property type="entry name" value="Hotdog Thioesterase"/>
    <property type="match status" value="1"/>
</dbReference>
<evidence type="ECO:0000313" key="2">
    <source>
        <dbReference type="Proteomes" id="UP000294830"/>
    </source>
</evidence>
<evidence type="ECO:0000313" key="1">
    <source>
        <dbReference type="EMBL" id="TCN62891.1"/>
    </source>
</evidence>
<dbReference type="Pfam" id="PF22817">
    <property type="entry name" value="ApeP-like"/>
    <property type="match status" value="1"/>
</dbReference>
<dbReference type="EMBL" id="SLWB01000017">
    <property type="protein sequence ID" value="TCN62891.1"/>
    <property type="molecule type" value="Genomic_DNA"/>
</dbReference>
<dbReference type="RefSeq" id="WP_131840297.1">
    <property type="nucleotide sequence ID" value="NZ_SLWB01000017.1"/>
</dbReference>
<comment type="caution">
    <text evidence="1">The sequence shown here is derived from an EMBL/GenBank/DDBJ whole genome shotgun (WGS) entry which is preliminary data.</text>
</comment>
<dbReference type="AlphaFoldDB" id="A0A4R2E533"/>
<dbReference type="Proteomes" id="UP000294830">
    <property type="component" value="Unassembled WGS sequence"/>
</dbReference>
<gene>
    <name evidence="1" type="ORF">CLV25_11726</name>
</gene>
<organism evidence="1 2">
    <name type="scientific">Acetobacteroides hydrogenigenes</name>
    <dbReference type="NCBI Taxonomy" id="979970"/>
    <lineage>
        <taxon>Bacteria</taxon>
        <taxon>Pseudomonadati</taxon>
        <taxon>Bacteroidota</taxon>
        <taxon>Bacteroidia</taxon>
        <taxon>Bacteroidales</taxon>
        <taxon>Rikenellaceae</taxon>
        <taxon>Acetobacteroides</taxon>
    </lineage>
</organism>